<keyword evidence="5 7" id="KW-1133">Transmembrane helix</keyword>
<feature type="transmembrane region" description="Helical" evidence="7">
    <location>
        <begin position="355"/>
        <end position="375"/>
    </location>
</feature>
<organism evidence="8 9">
    <name type="scientific">Hydrogenoanaerobacterium saccharovorans</name>
    <dbReference type="NCBI Taxonomy" id="474960"/>
    <lineage>
        <taxon>Bacteria</taxon>
        <taxon>Bacillati</taxon>
        <taxon>Bacillota</taxon>
        <taxon>Clostridia</taxon>
        <taxon>Eubacteriales</taxon>
        <taxon>Oscillospiraceae</taxon>
        <taxon>Hydrogenoanaerobacterium</taxon>
    </lineage>
</organism>
<keyword evidence="6 7" id="KW-0472">Membrane</keyword>
<evidence type="ECO:0000256" key="5">
    <source>
        <dbReference type="ARBA" id="ARBA00022989"/>
    </source>
</evidence>
<keyword evidence="9" id="KW-1185">Reference proteome</keyword>
<dbReference type="InterPro" id="IPR002528">
    <property type="entry name" value="MATE_fam"/>
</dbReference>
<dbReference type="PANTHER" id="PTHR43549">
    <property type="entry name" value="MULTIDRUG RESISTANCE PROTEIN YPNP-RELATED"/>
    <property type="match status" value="1"/>
</dbReference>
<feature type="transmembrane region" description="Helical" evidence="7">
    <location>
        <begin position="193"/>
        <end position="214"/>
    </location>
</feature>
<keyword evidence="3" id="KW-1003">Cell membrane</keyword>
<dbReference type="CDD" id="cd13138">
    <property type="entry name" value="MATE_yoeA_like"/>
    <property type="match status" value="1"/>
</dbReference>
<dbReference type="InterPro" id="IPR052031">
    <property type="entry name" value="Membrane_Transporter-Flippase"/>
</dbReference>
<dbReference type="PANTHER" id="PTHR43549:SF3">
    <property type="entry name" value="MULTIDRUG RESISTANCE PROTEIN YPNP-RELATED"/>
    <property type="match status" value="1"/>
</dbReference>
<reference evidence="8 9" key="1">
    <citation type="journal article" date="2021" name="Sci. Rep.">
        <title>The distribution of antibiotic resistance genes in chicken gut microbiota commensals.</title>
        <authorList>
            <person name="Juricova H."/>
            <person name="Matiasovicova J."/>
            <person name="Kubasova T."/>
            <person name="Cejkova D."/>
            <person name="Rychlik I."/>
        </authorList>
    </citation>
    <scope>NUCLEOTIDE SEQUENCE [LARGE SCALE GENOMIC DNA]</scope>
    <source>
        <strain evidence="8 9">An564</strain>
    </source>
</reference>
<keyword evidence="4 7" id="KW-0812">Transmembrane</keyword>
<keyword evidence="2" id="KW-0813">Transport</keyword>
<evidence type="ECO:0000256" key="6">
    <source>
        <dbReference type="ARBA" id="ARBA00023136"/>
    </source>
</evidence>
<proteinExistence type="predicted"/>
<sequence>MKQRSMTSGNIVQLLILFTLPLLIGNIFQQFYSMADTFIVGRTIGVDALAAVGCTGSITFLIIGFAQGFTSGLSIRVAQRYGAGDEEGVRRGIACGALLSLAATVILTVVSCAFTRTILVAMNTPVEILEQAYDYLIVIFAGTGTTMLFNYVSNISRALGDSRTPLVFLVVACIINIFLDYFLILNVGMNVEGAAYATIAAQLLSGVACLVYMLRRFPQMHLHGSDWKLTWDSVSHALALSLPMGFQMSVIALGQIAVQFALNGLGSVYVAAFTASQKIDNMAIQPALSFGVGISTFAAQNYGAGKIHRIKEGILKCGLLSGGFSIAIGAVIVLFGKNLVALFVGAGETQVIDLANTYLMINGSLYAILAVMVMLRSALQGLGQGGITTFGGVMELTMRTAVALAFTGSFGFVAVCVASPLAWVGALIPLAIYAVRYLHQLSQEEQAAAAQ</sequence>
<evidence type="ECO:0000256" key="3">
    <source>
        <dbReference type="ARBA" id="ARBA00022475"/>
    </source>
</evidence>
<feature type="transmembrane region" description="Helical" evidence="7">
    <location>
        <begin position="12"/>
        <end position="32"/>
    </location>
</feature>
<dbReference type="PIRSF" id="PIRSF006603">
    <property type="entry name" value="DinF"/>
    <property type="match status" value="1"/>
</dbReference>
<dbReference type="NCBIfam" id="TIGR00797">
    <property type="entry name" value="matE"/>
    <property type="match status" value="1"/>
</dbReference>
<feature type="transmembrane region" description="Helical" evidence="7">
    <location>
        <begin position="282"/>
        <end position="302"/>
    </location>
</feature>
<protein>
    <submittedName>
        <fullName evidence="8">MATE family efflux transporter</fullName>
    </submittedName>
</protein>
<feature type="transmembrane region" description="Helical" evidence="7">
    <location>
        <begin position="98"/>
        <end position="120"/>
    </location>
</feature>
<dbReference type="InterPro" id="IPR048279">
    <property type="entry name" value="MdtK-like"/>
</dbReference>
<feature type="transmembrane region" description="Helical" evidence="7">
    <location>
        <begin position="235"/>
        <end position="262"/>
    </location>
</feature>
<dbReference type="EMBL" id="JACSNR010000001">
    <property type="protein sequence ID" value="MBM6922350.1"/>
    <property type="molecule type" value="Genomic_DNA"/>
</dbReference>
<dbReference type="Proteomes" id="UP000724149">
    <property type="component" value="Unassembled WGS sequence"/>
</dbReference>
<evidence type="ECO:0000256" key="4">
    <source>
        <dbReference type="ARBA" id="ARBA00022692"/>
    </source>
</evidence>
<feature type="transmembrane region" description="Helical" evidence="7">
    <location>
        <begin position="132"/>
        <end position="152"/>
    </location>
</feature>
<feature type="transmembrane region" description="Helical" evidence="7">
    <location>
        <begin position="44"/>
        <end position="66"/>
    </location>
</feature>
<evidence type="ECO:0000313" key="8">
    <source>
        <dbReference type="EMBL" id="MBM6922350.1"/>
    </source>
</evidence>
<gene>
    <name evidence="8" type="ORF">H9X81_01400</name>
</gene>
<evidence type="ECO:0000256" key="2">
    <source>
        <dbReference type="ARBA" id="ARBA00022448"/>
    </source>
</evidence>
<evidence type="ECO:0000256" key="1">
    <source>
        <dbReference type="ARBA" id="ARBA00004651"/>
    </source>
</evidence>
<feature type="transmembrane region" description="Helical" evidence="7">
    <location>
        <begin position="164"/>
        <end position="187"/>
    </location>
</feature>
<dbReference type="Pfam" id="PF01554">
    <property type="entry name" value="MatE"/>
    <property type="match status" value="2"/>
</dbReference>
<dbReference type="RefSeq" id="WP_204719312.1">
    <property type="nucleotide sequence ID" value="NZ_JACSNR010000001.1"/>
</dbReference>
<evidence type="ECO:0000313" key="9">
    <source>
        <dbReference type="Proteomes" id="UP000724149"/>
    </source>
</evidence>
<comment type="subcellular location">
    <subcellularLocation>
        <location evidence="1">Cell membrane</location>
        <topology evidence="1">Multi-pass membrane protein</topology>
    </subcellularLocation>
</comment>
<evidence type="ECO:0000256" key="7">
    <source>
        <dbReference type="SAM" id="Phobius"/>
    </source>
</evidence>
<name>A0ABS2GIP1_9FIRM</name>
<feature type="transmembrane region" description="Helical" evidence="7">
    <location>
        <begin position="412"/>
        <end position="435"/>
    </location>
</feature>
<accession>A0ABS2GIP1</accession>
<comment type="caution">
    <text evidence="8">The sequence shown here is derived from an EMBL/GenBank/DDBJ whole genome shotgun (WGS) entry which is preliminary data.</text>
</comment>
<feature type="transmembrane region" description="Helical" evidence="7">
    <location>
        <begin position="314"/>
        <end position="335"/>
    </location>
</feature>